<dbReference type="InParanoid" id="A0A7M7N1V6"/>
<dbReference type="OMA" id="CLNYDYD"/>
<dbReference type="PANTHER" id="PTHR11388">
    <property type="entry name" value="ORGANIC ANION TRANSPORTER"/>
    <property type="match status" value="1"/>
</dbReference>
<dbReference type="NCBIfam" id="TIGR00805">
    <property type="entry name" value="oat"/>
    <property type="match status" value="1"/>
</dbReference>
<evidence type="ECO:0000256" key="4">
    <source>
        <dbReference type="ARBA" id="ARBA00022692"/>
    </source>
</evidence>
<dbReference type="PANTHER" id="PTHR11388:SF100">
    <property type="entry name" value="SOLUTE CARRIER ORGANIC ANION TRANSPORTER FAMILY MEMBER 4A1"/>
    <property type="match status" value="1"/>
</dbReference>
<comment type="similarity">
    <text evidence="2 8">Belongs to the organo anion transporter (TC 2.A.60) family.</text>
</comment>
<dbReference type="GeneID" id="580972"/>
<feature type="transmembrane region" description="Helical" evidence="8">
    <location>
        <begin position="176"/>
        <end position="196"/>
    </location>
</feature>
<name>A0A7M7N1V6_STRPU</name>
<dbReference type="Pfam" id="PF07648">
    <property type="entry name" value="Kazal_2"/>
    <property type="match status" value="1"/>
</dbReference>
<keyword evidence="6 8" id="KW-0472">Membrane</keyword>
<dbReference type="InterPro" id="IPR002350">
    <property type="entry name" value="Kazal_dom"/>
</dbReference>
<dbReference type="AlphaFoldDB" id="A0A7M7N1V6"/>
<dbReference type="InterPro" id="IPR036259">
    <property type="entry name" value="MFS_trans_sf"/>
</dbReference>
<dbReference type="SUPFAM" id="SSF103473">
    <property type="entry name" value="MFS general substrate transporter"/>
    <property type="match status" value="1"/>
</dbReference>
<feature type="transmembrane region" description="Helical" evidence="8">
    <location>
        <begin position="643"/>
        <end position="666"/>
    </location>
</feature>
<sequence length="787" mass="86887">MSNDEPMYHTLQHLDIDDDGDDEPGVGYDDLEDGSGIEGDVTTRNRPSNGYSPGDLPTRIVENPPPYEPAQQDNLLNTTPAYDGSFPMASMSRDAYDMDDDNAFDDDDDDDEMNPPECGWWKFKPRCMRACMNVKAYLVIYSLIGIVQVMTSYGMVSIAVTTIEKRFQLTSFQSGIILSAYQFASMFFTVFITYIGEQRHKPLWVGWGSMFLALGSILFTLPHFLSDFYNPEDRSSGGSDQAVCPLSNLSMGVAMDTCGAGNETESGGDGGDPSRFLWLFVLAQLCNSLAAAPVFTLGVTYLDDNLSTKTFGLYMGIFNAVMSFGPAAGYFIGTMTLSLHTNFYSDLSSVTITPDNPLWVGAWWLGFLISASLVILSGFTIMAFPRALPGMKKNQRERRRQGNKGSEFVSRPGLGNSIRDAPRALVKILSNVPFLFLSLEAATDYFIGTGIFVFTPKFFESQFNMNARDVGKSLGFIVMTQHFLGSIISGGIIKKFDLKFEGLLKLSICSVFASLLVGLGFLMHCPNPPLAGITVEYQTSTRISADEVSLISACNSHCTCTEYFEPVCGEDNVMYFSPCYAGCREDEYVDDAGTTVFTDCRCIMLNGTSTPTYDDVTTDSGDRPFLYGGAKPGRCQTWCNVQWLYLVLIWLFAFFGTMTTIPAWIATMRSVSYSQRAFALGVQCIFYGGLDTPKPGTVPAPIVFGLVIDRACIKWDESSCSGSGACLIYDNQAFARYFLILVVCFKSASFLLLVLSRWCYTPAEEEKMDARDVYGPRARTRVPTTEL</sequence>
<dbReference type="PROSITE" id="PS51465">
    <property type="entry name" value="KAZAL_2"/>
    <property type="match status" value="1"/>
</dbReference>
<dbReference type="GO" id="GO:0043252">
    <property type="term" value="P:sodium-independent organic anion transport"/>
    <property type="evidence" value="ECO:0000318"/>
    <property type="project" value="GO_Central"/>
</dbReference>
<feature type="transmembrane region" description="Helical" evidence="8">
    <location>
        <begin position="136"/>
        <end position="156"/>
    </location>
</feature>
<keyword evidence="12" id="KW-1185">Reference proteome</keyword>
<dbReference type="Pfam" id="PF03137">
    <property type="entry name" value="OATP"/>
    <property type="match status" value="1"/>
</dbReference>
<keyword evidence="4 8" id="KW-0812">Transmembrane</keyword>
<dbReference type="GO" id="GO:0016323">
    <property type="term" value="C:basolateral plasma membrane"/>
    <property type="evidence" value="ECO:0000318"/>
    <property type="project" value="GO_Central"/>
</dbReference>
<feature type="compositionally biased region" description="Polar residues" evidence="9">
    <location>
        <begin position="42"/>
        <end position="51"/>
    </location>
</feature>
<feature type="region of interest" description="Disordered" evidence="9">
    <location>
        <begin position="1"/>
        <end position="72"/>
    </location>
</feature>
<evidence type="ECO:0000256" key="6">
    <source>
        <dbReference type="ARBA" id="ARBA00023136"/>
    </source>
</evidence>
<feature type="compositionally biased region" description="Basic residues" evidence="9">
    <location>
        <begin position="393"/>
        <end position="402"/>
    </location>
</feature>
<keyword evidence="5 8" id="KW-1133">Transmembrane helix</keyword>
<evidence type="ECO:0000256" key="8">
    <source>
        <dbReference type="RuleBase" id="RU362056"/>
    </source>
</evidence>
<evidence type="ECO:0000256" key="2">
    <source>
        <dbReference type="ARBA" id="ARBA00009657"/>
    </source>
</evidence>
<dbReference type="KEGG" id="spu:580972"/>
<dbReference type="GO" id="GO:0006811">
    <property type="term" value="P:monoatomic ion transport"/>
    <property type="evidence" value="ECO:0007669"/>
    <property type="project" value="UniProtKB-KW"/>
</dbReference>
<evidence type="ECO:0000259" key="10">
    <source>
        <dbReference type="PROSITE" id="PS51465"/>
    </source>
</evidence>
<feature type="transmembrane region" description="Helical" evidence="8">
    <location>
        <begin position="203"/>
        <end position="225"/>
    </location>
</feature>
<dbReference type="PROSITE" id="PS00282">
    <property type="entry name" value="KAZAL_1"/>
    <property type="match status" value="1"/>
</dbReference>
<evidence type="ECO:0000256" key="3">
    <source>
        <dbReference type="ARBA" id="ARBA00022475"/>
    </source>
</evidence>
<comment type="subcellular location">
    <subcellularLocation>
        <location evidence="1 8">Cell membrane</location>
        <topology evidence="1 8">Multi-pass membrane protein</topology>
    </subcellularLocation>
</comment>
<evidence type="ECO:0000256" key="5">
    <source>
        <dbReference type="ARBA" id="ARBA00022989"/>
    </source>
</evidence>
<comment type="caution">
    <text evidence="8">Lacks conserved residue(s) required for the propagation of feature annotation.</text>
</comment>
<feature type="compositionally biased region" description="Acidic residues" evidence="9">
    <location>
        <begin position="16"/>
        <end position="35"/>
    </location>
</feature>
<evidence type="ECO:0000256" key="7">
    <source>
        <dbReference type="ARBA" id="ARBA00023157"/>
    </source>
</evidence>
<dbReference type="RefSeq" id="XP_030829865.1">
    <property type="nucleotide sequence ID" value="XM_030974005.1"/>
</dbReference>
<keyword evidence="3" id="KW-1003">Cell membrane</keyword>
<dbReference type="Proteomes" id="UP000007110">
    <property type="component" value="Unassembled WGS sequence"/>
</dbReference>
<dbReference type="GO" id="GO:0015347">
    <property type="term" value="F:sodium-independent organic anion transmembrane transporter activity"/>
    <property type="evidence" value="ECO:0000318"/>
    <property type="project" value="GO_Central"/>
</dbReference>
<protein>
    <recommendedName>
        <fullName evidence="8">Solute carrier organic anion transporter family member</fullName>
    </recommendedName>
</protein>
<dbReference type="InterPro" id="IPR036058">
    <property type="entry name" value="Kazal_dom_sf"/>
</dbReference>
<feature type="region of interest" description="Disordered" evidence="9">
    <location>
        <begin position="392"/>
        <end position="414"/>
    </location>
</feature>
<dbReference type="InterPro" id="IPR004156">
    <property type="entry name" value="OATP"/>
</dbReference>
<feature type="transmembrane region" description="Helical" evidence="8">
    <location>
        <begin position="311"/>
        <end position="332"/>
    </location>
</feature>
<organism evidence="11 12">
    <name type="scientific">Strongylocentrotus purpuratus</name>
    <name type="common">Purple sea urchin</name>
    <dbReference type="NCBI Taxonomy" id="7668"/>
    <lineage>
        <taxon>Eukaryota</taxon>
        <taxon>Metazoa</taxon>
        <taxon>Echinodermata</taxon>
        <taxon>Eleutherozoa</taxon>
        <taxon>Echinozoa</taxon>
        <taxon>Echinoidea</taxon>
        <taxon>Euechinoidea</taxon>
        <taxon>Echinacea</taxon>
        <taxon>Camarodonta</taxon>
        <taxon>Echinidea</taxon>
        <taxon>Strongylocentrotidae</taxon>
        <taxon>Strongylocentrotus</taxon>
    </lineage>
</organism>
<dbReference type="FunFam" id="1.20.1250.20:FF:000663">
    <property type="entry name" value="Solute carrier organic anion transporter family member"/>
    <property type="match status" value="1"/>
</dbReference>
<feature type="transmembrane region" description="Helical" evidence="8">
    <location>
        <begin position="276"/>
        <end position="299"/>
    </location>
</feature>
<dbReference type="Gene3D" id="1.20.1250.20">
    <property type="entry name" value="MFS general substrate transporter like domains"/>
    <property type="match status" value="1"/>
</dbReference>
<evidence type="ECO:0000256" key="1">
    <source>
        <dbReference type="ARBA" id="ARBA00004651"/>
    </source>
</evidence>
<evidence type="ECO:0000313" key="11">
    <source>
        <dbReference type="EnsemblMetazoa" id="XP_030829865"/>
    </source>
</evidence>
<feature type="domain" description="Kazal-like" evidence="10">
    <location>
        <begin position="548"/>
        <end position="604"/>
    </location>
</feature>
<keyword evidence="8" id="KW-0406">Ion transport</keyword>
<dbReference type="EnsemblMetazoa" id="XM_030974005">
    <property type="protein sequence ID" value="XP_030829865"/>
    <property type="gene ID" value="LOC580972"/>
</dbReference>
<proteinExistence type="inferred from homology"/>
<feature type="transmembrane region" description="Helical" evidence="8">
    <location>
        <begin position="362"/>
        <end position="384"/>
    </location>
</feature>
<dbReference type="OrthoDB" id="5062115at2759"/>
<reference evidence="11" key="2">
    <citation type="submission" date="2021-01" db="UniProtKB">
        <authorList>
            <consortium name="EnsemblMetazoa"/>
        </authorList>
    </citation>
    <scope>IDENTIFICATION</scope>
</reference>
<feature type="transmembrane region" description="Helical" evidence="8">
    <location>
        <begin position="432"/>
        <end position="454"/>
    </location>
</feature>
<feature type="transmembrane region" description="Helical" evidence="8">
    <location>
        <begin position="474"/>
        <end position="493"/>
    </location>
</feature>
<accession>A0A7M7N1V6</accession>
<dbReference type="SUPFAM" id="SSF100895">
    <property type="entry name" value="Kazal-type serine protease inhibitors"/>
    <property type="match status" value="1"/>
</dbReference>
<evidence type="ECO:0000256" key="9">
    <source>
        <dbReference type="SAM" id="MobiDB-lite"/>
    </source>
</evidence>
<evidence type="ECO:0000313" key="12">
    <source>
        <dbReference type="Proteomes" id="UP000007110"/>
    </source>
</evidence>
<keyword evidence="7" id="KW-1015">Disulfide bond</keyword>
<keyword evidence="8" id="KW-0813">Transport</keyword>
<feature type="transmembrane region" description="Helical" evidence="8">
    <location>
        <begin position="737"/>
        <end position="758"/>
    </location>
</feature>
<reference evidence="12" key="1">
    <citation type="submission" date="2015-02" db="EMBL/GenBank/DDBJ databases">
        <title>Genome sequencing for Strongylocentrotus purpuratus.</title>
        <authorList>
            <person name="Murali S."/>
            <person name="Liu Y."/>
            <person name="Vee V."/>
            <person name="English A."/>
            <person name="Wang M."/>
            <person name="Skinner E."/>
            <person name="Han Y."/>
            <person name="Muzny D.M."/>
            <person name="Worley K.C."/>
            <person name="Gibbs R.A."/>
        </authorList>
    </citation>
    <scope>NUCLEOTIDE SEQUENCE</scope>
</reference>